<feature type="region of interest" description="Disordered" evidence="1">
    <location>
        <begin position="10"/>
        <end position="53"/>
    </location>
</feature>
<feature type="compositionally biased region" description="Basic and acidic residues" evidence="1">
    <location>
        <begin position="309"/>
        <end position="320"/>
    </location>
</feature>
<dbReference type="Proteomes" id="UP000178912">
    <property type="component" value="Unassembled WGS sequence"/>
</dbReference>
<evidence type="ECO:0000256" key="1">
    <source>
        <dbReference type="SAM" id="MobiDB-lite"/>
    </source>
</evidence>
<feature type="compositionally biased region" description="Acidic residues" evidence="1">
    <location>
        <begin position="194"/>
        <end position="207"/>
    </location>
</feature>
<dbReference type="EMBL" id="FJUX01000008">
    <property type="protein sequence ID" value="CZS91419.1"/>
    <property type="molecule type" value="Genomic_DNA"/>
</dbReference>
<evidence type="ECO:0000313" key="2">
    <source>
        <dbReference type="EMBL" id="CZS91419.1"/>
    </source>
</evidence>
<evidence type="ECO:0000313" key="3">
    <source>
        <dbReference type="Proteomes" id="UP000178912"/>
    </source>
</evidence>
<feature type="compositionally biased region" description="Basic and acidic residues" evidence="1">
    <location>
        <begin position="34"/>
        <end position="48"/>
    </location>
</feature>
<gene>
    <name evidence="2" type="ORF">RAG0_02053</name>
</gene>
<keyword evidence="3" id="KW-1185">Reference proteome</keyword>
<accession>A0A1E1K033</accession>
<dbReference type="GO" id="GO:0006364">
    <property type="term" value="P:rRNA processing"/>
    <property type="evidence" value="ECO:0007669"/>
    <property type="project" value="InterPro"/>
</dbReference>
<feature type="region of interest" description="Disordered" evidence="1">
    <location>
        <begin position="109"/>
        <end position="270"/>
    </location>
</feature>
<dbReference type="Pfam" id="PF08297">
    <property type="entry name" value="U3_snoRNA_assoc"/>
    <property type="match status" value="1"/>
</dbReference>
<name>A0A1E1K033_9HELO</name>
<organism evidence="2 3">
    <name type="scientific">Rhynchosporium agropyri</name>
    <dbReference type="NCBI Taxonomy" id="914238"/>
    <lineage>
        <taxon>Eukaryota</taxon>
        <taxon>Fungi</taxon>
        <taxon>Dikarya</taxon>
        <taxon>Ascomycota</taxon>
        <taxon>Pezizomycotina</taxon>
        <taxon>Leotiomycetes</taxon>
        <taxon>Helotiales</taxon>
        <taxon>Ploettnerulaceae</taxon>
        <taxon>Rhynchosporium</taxon>
    </lineage>
</organism>
<feature type="region of interest" description="Disordered" evidence="1">
    <location>
        <begin position="303"/>
        <end position="327"/>
    </location>
</feature>
<reference evidence="3" key="1">
    <citation type="submission" date="2016-03" db="EMBL/GenBank/DDBJ databases">
        <authorList>
            <person name="Guldener U."/>
        </authorList>
    </citation>
    <scope>NUCLEOTIDE SEQUENCE [LARGE SCALE GENOMIC DNA]</scope>
    <source>
        <strain evidence="3">04CH-RAC-A.6.1</strain>
    </source>
</reference>
<feature type="region of interest" description="Disordered" evidence="1">
    <location>
        <begin position="362"/>
        <end position="383"/>
    </location>
</feature>
<feature type="compositionally biased region" description="Acidic residues" evidence="1">
    <location>
        <begin position="131"/>
        <end position="155"/>
    </location>
</feature>
<dbReference type="GO" id="GO:0030515">
    <property type="term" value="F:snoRNA binding"/>
    <property type="evidence" value="ECO:0007669"/>
    <property type="project" value="InterPro"/>
</dbReference>
<feature type="compositionally biased region" description="Basic and acidic residues" evidence="1">
    <location>
        <begin position="156"/>
        <end position="176"/>
    </location>
</feature>
<feature type="compositionally biased region" description="Basic and acidic residues" evidence="1">
    <location>
        <begin position="214"/>
        <end position="231"/>
    </location>
</feature>
<proteinExistence type="predicted"/>
<dbReference type="OrthoDB" id="5245631at2759"/>
<feature type="compositionally biased region" description="Basic and acidic residues" evidence="1">
    <location>
        <begin position="242"/>
        <end position="254"/>
    </location>
</feature>
<dbReference type="InterPro" id="IPR013268">
    <property type="entry name" value="UTP16"/>
</dbReference>
<sequence>MFSRIYKSARALLTDTPQTPPRRDDTITMVTSRSESRASRGGEAEETIHVQVSSGKKRRLRSLIGGEEDEAEVAKQTLTPAKKRKTLPVREKDSSPLVKKSVLMVEIPAKKNTPVQEPETVVRTTAKPIEIEDDVEEGGDAEVSEEGEREEEVEEPKEVELDTKKIHKRFDSEEVKPAVFLTAQEVPESVGEAADSEEGSDSEDDAPEAIGTKDAAKEILTKERDTAKAVKEQMTASRKKRNERDEVLRKQSEKAKKRKPVFIAAESDEEAEQLKESASDTFPSHILSSRSALPEFLPAEYLEDTDPQDTIRTEDAEPAKKKGNKTRFIDADLKAPKDRRVGKTTYRVAKAGSTNLAPKASFRARSTKDAWMQGRSGGMIDPNRRAFAKAFGRR</sequence>
<dbReference type="AlphaFoldDB" id="A0A1E1K033"/>
<protein>
    <submittedName>
        <fullName evidence="2">Uncharacterized protein</fullName>
    </submittedName>
</protein>